<name>A0A016XM06_9BURK</name>
<protein>
    <recommendedName>
        <fullName evidence="4">DUF883 domain-containing protein</fullName>
    </recommendedName>
</protein>
<keyword evidence="1" id="KW-1133">Transmembrane helix</keyword>
<keyword evidence="1" id="KW-0472">Membrane</keyword>
<sequence>MNSLTGNSDNHAHDTTPMLAQTSEKVSALLLQGLDAVQGAGKKLLDQASNANQVTVEYIRKEPVKSVLIAAATGALLGALLMMVTRSRS</sequence>
<dbReference type="Proteomes" id="UP000023268">
    <property type="component" value="Unassembled WGS sequence"/>
</dbReference>
<evidence type="ECO:0008006" key="4">
    <source>
        <dbReference type="Google" id="ProtNLM"/>
    </source>
</evidence>
<proteinExistence type="predicted"/>
<comment type="caution">
    <text evidence="2">The sequence shown here is derived from an EMBL/GenBank/DDBJ whole genome shotgun (WGS) entry which is preliminary data.</text>
</comment>
<dbReference type="eggNOG" id="ENOG5033G72">
    <property type="taxonomic scope" value="Bacteria"/>
</dbReference>
<feature type="transmembrane region" description="Helical" evidence="1">
    <location>
        <begin position="66"/>
        <end position="84"/>
    </location>
</feature>
<accession>A0A016XM06</accession>
<dbReference type="EMBL" id="JEMG01000001">
    <property type="protein sequence ID" value="EYC52930.1"/>
    <property type="molecule type" value="Genomic_DNA"/>
</dbReference>
<reference evidence="2 3" key="1">
    <citation type="submission" date="2014-02" db="EMBL/GenBank/DDBJ databases">
        <title>Draft Genome of Hylemonella gracilis isolated from the Niagara River.</title>
        <authorList>
            <person name="Pawlowski D.R."/>
            <person name="Koudelka G.B."/>
        </authorList>
    </citation>
    <scope>NUCLEOTIDE SEQUENCE [LARGE SCALE GENOMIC DNA]</scope>
    <source>
        <strain evidence="2 3">Niagara R</strain>
    </source>
</reference>
<dbReference type="STRING" id="1458275.AZ34_13495"/>
<evidence type="ECO:0000313" key="3">
    <source>
        <dbReference type="Proteomes" id="UP000023268"/>
    </source>
</evidence>
<keyword evidence="1" id="KW-0812">Transmembrane</keyword>
<gene>
    <name evidence="2" type="ORF">AZ34_13495</name>
</gene>
<evidence type="ECO:0000256" key="1">
    <source>
        <dbReference type="SAM" id="Phobius"/>
    </source>
</evidence>
<dbReference type="RefSeq" id="WP_035608817.1">
    <property type="nucleotide sequence ID" value="NZ_JEMG01000001.1"/>
</dbReference>
<organism evidence="2 3">
    <name type="scientific">Hylemonella gracilis str. Niagara R</name>
    <dbReference type="NCBI Taxonomy" id="1458275"/>
    <lineage>
        <taxon>Bacteria</taxon>
        <taxon>Pseudomonadati</taxon>
        <taxon>Pseudomonadota</taxon>
        <taxon>Betaproteobacteria</taxon>
        <taxon>Burkholderiales</taxon>
        <taxon>Comamonadaceae</taxon>
        <taxon>Hylemonella</taxon>
    </lineage>
</organism>
<evidence type="ECO:0000313" key="2">
    <source>
        <dbReference type="EMBL" id="EYC52930.1"/>
    </source>
</evidence>
<dbReference type="AlphaFoldDB" id="A0A016XM06"/>